<organism evidence="1 2">
    <name type="scientific">Pleurodeles waltl</name>
    <name type="common">Iberian ribbed newt</name>
    <dbReference type="NCBI Taxonomy" id="8319"/>
    <lineage>
        <taxon>Eukaryota</taxon>
        <taxon>Metazoa</taxon>
        <taxon>Chordata</taxon>
        <taxon>Craniata</taxon>
        <taxon>Vertebrata</taxon>
        <taxon>Euteleostomi</taxon>
        <taxon>Amphibia</taxon>
        <taxon>Batrachia</taxon>
        <taxon>Caudata</taxon>
        <taxon>Salamandroidea</taxon>
        <taxon>Salamandridae</taxon>
        <taxon>Pleurodelinae</taxon>
        <taxon>Pleurodeles</taxon>
    </lineage>
</organism>
<keyword evidence="2" id="KW-1185">Reference proteome</keyword>
<evidence type="ECO:0000313" key="2">
    <source>
        <dbReference type="Proteomes" id="UP001066276"/>
    </source>
</evidence>
<dbReference type="EMBL" id="JANPWB010000011">
    <property type="protein sequence ID" value="KAJ1122977.1"/>
    <property type="molecule type" value="Genomic_DNA"/>
</dbReference>
<accession>A0AAV7P6Q0</accession>
<dbReference type="Proteomes" id="UP001066276">
    <property type="component" value="Chromosome 7"/>
</dbReference>
<comment type="caution">
    <text evidence="1">The sequence shown here is derived from an EMBL/GenBank/DDBJ whole genome shotgun (WGS) entry which is preliminary data.</text>
</comment>
<protein>
    <submittedName>
        <fullName evidence="1">Uncharacterized protein</fullName>
    </submittedName>
</protein>
<reference evidence="1" key="1">
    <citation type="journal article" date="2022" name="bioRxiv">
        <title>Sequencing and chromosome-scale assembly of the giantPleurodeles waltlgenome.</title>
        <authorList>
            <person name="Brown T."/>
            <person name="Elewa A."/>
            <person name="Iarovenko S."/>
            <person name="Subramanian E."/>
            <person name="Araus A.J."/>
            <person name="Petzold A."/>
            <person name="Susuki M."/>
            <person name="Suzuki K.-i.T."/>
            <person name="Hayashi T."/>
            <person name="Toyoda A."/>
            <person name="Oliveira C."/>
            <person name="Osipova E."/>
            <person name="Leigh N.D."/>
            <person name="Simon A."/>
            <person name="Yun M.H."/>
        </authorList>
    </citation>
    <scope>NUCLEOTIDE SEQUENCE</scope>
    <source>
        <strain evidence="1">20211129_DDA</strain>
        <tissue evidence="1">Liver</tissue>
    </source>
</reference>
<proteinExistence type="predicted"/>
<evidence type="ECO:0000313" key="1">
    <source>
        <dbReference type="EMBL" id="KAJ1122977.1"/>
    </source>
</evidence>
<dbReference type="AlphaFoldDB" id="A0AAV7P6Q0"/>
<name>A0AAV7P6Q0_PLEWA</name>
<gene>
    <name evidence="1" type="ORF">NDU88_001450</name>
</gene>
<sequence length="118" mass="13786">MMRNDICDDSTHAELTRGYSRRGVRVYFSICYYSPTSAFEVRERGDCAVTSFPGCLAIWLTLPSRRGQWSRLGPKIRGKLRQRLKRIVHCMSRCLLPVCSHMTSYLRAVCWEPTPRRR</sequence>